<evidence type="ECO:0000256" key="7">
    <source>
        <dbReference type="ARBA" id="ARBA00037993"/>
    </source>
</evidence>
<keyword evidence="2" id="KW-0436">Ligase</keyword>
<dbReference type="GO" id="GO:0005524">
    <property type="term" value="F:ATP binding"/>
    <property type="evidence" value="ECO:0007669"/>
    <property type="project" value="UniProtKB-KW"/>
</dbReference>
<keyword evidence="11" id="KW-1185">Reference proteome</keyword>
<dbReference type="SUPFAM" id="SSF52402">
    <property type="entry name" value="Adenine nucleotide alpha hydrolases-like"/>
    <property type="match status" value="1"/>
</dbReference>
<name>R4TAI3_9CAUD</name>
<gene>
    <name evidence="10" type="primary">74</name>
    <name evidence="10" type="ORF">DNAM5_74</name>
</gene>
<dbReference type="GO" id="GO:0016874">
    <property type="term" value="F:ligase activity"/>
    <property type="evidence" value="ECO:0007669"/>
    <property type="project" value="UniProtKB-KW"/>
</dbReference>
<dbReference type="RefSeq" id="YP_008059635.1">
    <property type="nucleotide sequence ID" value="NC_021330.1"/>
</dbReference>
<reference evidence="10 11" key="1">
    <citation type="submission" date="2012-12" db="EMBL/GenBank/DDBJ databases">
        <authorList>
            <person name="Sencilo A."/>
            <person name="Jacobs-Sera D."/>
            <person name="Russell D.A."/>
            <person name="Ko C."/>
            <person name="Atanasova N."/>
            <person name="Osterlund E."/>
            <person name="Oksanen H.M."/>
            <person name="Bamford D.H."/>
            <person name="Hatfull G.F."/>
            <person name="Roine E."/>
            <person name="Hendrix R.W."/>
        </authorList>
    </citation>
    <scope>NUCLEOTIDE SEQUENCE [LARGE SCALE GENOMIC DNA]</scope>
</reference>
<evidence type="ECO:0000256" key="8">
    <source>
        <dbReference type="ARBA" id="ARBA00039149"/>
    </source>
</evidence>
<evidence type="ECO:0000313" key="10">
    <source>
        <dbReference type="EMBL" id="AGM11935.1"/>
    </source>
</evidence>
<dbReference type="PANTHER" id="PTHR42914:SF1">
    <property type="entry name" value="7-CYANO-7-DEAZAGUANINE SYNTHASE"/>
    <property type="match status" value="1"/>
</dbReference>
<evidence type="ECO:0000256" key="6">
    <source>
        <dbReference type="ARBA" id="ARBA00022840"/>
    </source>
</evidence>
<evidence type="ECO:0000256" key="3">
    <source>
        <dbReference type="ARBA" id="ARBA00022723"/>
    </source>
</evidence>
<dbReference type="EC" id="6.3.4.20" evidence="8"/>
<evidence type="ECO:0000313" key="11">
    <source>
        <dbReference type="Proteomes" id="UP000202086"/>
    </source>
</evidence>
<evidence type="ECO:0000256" key="5">
    <source>
        <dbReference type="ARBA" id="ARBA00022833"/>
    </source>
</evidence>
<dbReference type="EMBL" id="KC292029">
    <property type="protein sequence ID" value="AGM11935.1"/>
    <property type="molecule type" value="Genomic_DNA"/>
</dbReference>
<comment type="pathway">
    <text evidence="1">Purine metabolism; 7-cyano-7-deazaguanine biosynthesis.</text>
</comment>
<dbReference type="GeneID" id="16193507"/>
<accession>R4TAI3</accession>
<keyword evidence="4" id="KW-0547">Nucleotide-binding</keyword>
<dbReference type="Proteomes" id="UP000202086">
    <property type="component" value="Segment"/>
</dbReference>
<keyword evidence="6" id="KW-0067">ATP-binding</keyword>
<dbReference type="InterPro" id="IPR014729">
    <property type="entry name" value="Rossmann-like_a/b/a_fold"/>
</dbReference>
<keyword evidence="3" id="KW-0479">Metal-binding</keyword>
<comment type="catalytic activity">
    <reaction evidence="9">
        <text>7-carboxy-7-carbaguanine + NH4(+) + 2 ATP = 7-cyano-7-carbaguanine + 2 AMP + 2 diphosphate + 2 H(+)</text>
        <dbReference type="Rhea" id="RHEA:27982"/>
        <dbReference type="ChEBI" id="CHEBI:15378"/>
        <dbReference type="ChEBI" id="CHEBI:28938"/>
        <dbReference type="ChEBI" id="CHEBI:30616"/>
        <dbReference type="ChEBI" id="CHEBI:33019"/>
        <dbReference type="ChEBI" id="CHEBI:45075"/>
        <dbReference type="ChEBI" id="CHEBI:61036"/>
        <dbReference type="ChEBI" id="CHEBI:456215"/>
        <dbReference type="EC" id="6.3.4.20"/>
    </reaction>
</comment>
<protein>
    <recommendedName>
        <fullName evidence="8">7-cyano-7-deazaguanine synthase</fullName>
        <ecNumber evidence="8">6.3.4.20</ecNumber>
    </recommendedName>
</protein>
<dbReference type="Pfam" id="PF06508">
    <property type="entry name" value="QueC"/>
    <property type="match status" value="1"/>
</dbReference>
<evidence type="ECO:0000256" key="1">
    <source>
        <dbReference type="ARBA" id="ARBA00005061"/>
    </source>
</evidence>
<evidence type="ECO:0000256" key="9">
    <source>
        <dbReference type="ARBA" id="ARBA00047890"/>
    </source>
</evidence>
<evidence type="ECO:0000256" key="2">
    <source>
        <dbReference type="ARBA" id="ARBA00022598"/>
    </source>
</evidence>
<sequence length="255" mass="27797">MTKAIVLLSGGIDSATCLAIALDTYDEVQPVHYNYGQQTADFEAEQAHNLAQHFRDEGENVSEVLTIDYSEVFSVFGRGVASDRDSFVTEDGDLEEEDGRSTGYVPMRNLHLIGTGAAVADVSDGDAVYHGMQQGDEASYPDCRPQFATAVEEAVNASLADGDSVDVRTPLLHQSKVEVIERGEALGVPWEFTYSCYEAIDGDEPEPCGSCPACIERAEAFYAARVTDPFGTVQAVQDASPDEWERIMEEVSFRD</sequence>
<dbReference type="PANTHER" id="PTHR42914">
    <property type="entry name" value="7-CYANO-7-DEAZAGUANINE SYNTHASE"/>
    <property type="match status" value="1"/>
</dbReference>
<organism evidence="10 11">
    <name type="scientific">Haloarcula californiae tailed virus 1</name>
    <dbReference type="NCBI Taxonomy" id="1273746"/>
    <lineage>
        <taxon>Viruses</taxon>
        <taxon>Duplodnaviria</taxon>
        <taxon>Heunggongvirae</taxon>
        <taxon>Uroviricota</taxon>
        <taxon>Caudoviricetes</taxon>
        <taxon>Thumleimavirales</taxon>
        <taxon>Druskaviridae</taxon>
        <taxon>Hacavirus</taxon>
        <taxon>Hacavirus italiense</taxon>
        <taxon>Hacavirus HCTV1</taxon>
    </lineage>
</organism>
<dbReference type="KEGG" id="vg:16193507"/>
<dbReference type="OrthoDB" id="9160at10239"/>
<dbReference type="CDD" id="cd01995">
    <property type="entry name" value="QueC-like"/>
    <property type="match status" value="1"/>
</dbReference>
<dbReference type="PIRSF" id="PIRSF006293">
    <property type="entry name" value="ExsB"/>
    <property type="match status" value="1"/>
</dbReference>
<comment type="similarity">
    <text evidence="7">Belongs to the QueC family.</text>
</comment>
<dbReference type="InterPro" id="IPR018317">
    <property type="entry name" value="QueC"/>
</dbReference>
<dbReference type="GO" id="GO:0046872">
    <property type="term" value="F:metal ion binding"/>
    <property type="evidence" value="ECO:0007669"/>
    <property type="project" value="UniProtKB-KW"/>
</dbReference>
<evidence type="ECO:0000256" key="4">
    <source>
        <dbReference type="ARBA" id="ARBA00022741"/>
    </source>
</evidence>
<dbReference type="Gene3D" id="3.40.50.620">
    <property type="entry name" value="HUPs"/>
    <property type="match status" value="1"/>
</dbReference>
<proteinExistence type="inferred from homology"/>
<keyword evidence="5" id="KW-0862">Zinc</keyword>